<sequence>MSFASNDGGVLKYTDISSIPNIVSSLNQSFHTRALDSIDLRIKILTDLYNAIRSHSEELCEALYKDFHRSKFETATHEISPTLAELQHVISNIKKWAKPKSGPYAPALPFLTMGKKLERIPLGVVLIISAFNYPLFLSISPVVGAIAAGNCVVFKPSEITPHFSTVLTKLLESTVSPDYLRVVNGAIPETTSLLEQKFDKILYTGSGRVGKIVSQAAARHLTPVVLELGGKSPAIISKSLSNSELKIAIKRIIWAKFANAGQICVTVDYLLIDEVVYDEAIKCIQETVKEFFSKLDSSSEGYTHIASQRGYDRLVSLMGSTKGDILVGGVTDETKRFIYPTIYTGITWDDSLMEDEIFGPLLPIIKFSDINHTISDIISNHDTPLAAYIFSQDSSEINLMQTRVRSGGLFINDCMIHVGNIAAPFGGIGKSGHGTYHGESSFKTFSHERMVLRNQYWSEKLYESRYPPYKNTNKKLLSFVFLPIEDLETKRNIKYGLIGLMFLLVSIATNMANSWVREGNLPFGQ</sequence>
<dbReference type="GO" id="GO:0006081">
    <property type="term" value="P:aldehyde metabolic process"/>
    <property type="evidence" value="ECO:0007669"/>
    <property type="project" value="InterPro"/>
</dbReference>
<dbReference type="FunFam" id="3.40.605.10:FF:000004">
    <property type="entry name" value="Aldehyde dehydrogenase"/>
    <property type="match status" value="1"/>
</dbReference>
<evidence type="ECO:0000256" key="2">
    <source>
        <dbReference type="ARBA" id="ARBA00023002"/>
    </source>
</evidence>
<dbReference type="SUPFAM" id="SSF53720">
    <property type="entry name" value="ALDH-like"/>
    <property type="match status" value="1"/>
</dbReference>
<dbReference type="Proteomes" id="UP001360560">
    <property type="component" value="Unassembled WGS sequence"/>
</dbReference>
<dbReference type="AlphaFoldDB" id="A0AAV5QV61"/>
<evidence type="ECO:0000259" key="7">
    <source>
        <dbReference type="Pfam" id="PF00171"/>
    </source>
</evidence>
<dbReference type="InterPro" id="IPR015590">
    <property type="entry name" value="Aldehyde_DH_dom"/>
</dbReference>
<keyword evidence="9" id="KW-1185">Reference proteome</keyword>
<name>A0AAV5QV61_9ASCO</name>
<dbReference type="GeneID" id="90076450"/>
<dbReference type="RefSeq" id="XP_064855457.1">
    <property type="nucleotide sequence ID" value="XM_064999385.1"/>
</dbReference>
<organism evidence="8 9">
    <name type="scientific">Saccharomycopsis crataegensis</name>
    <dbReference type="NCBI Taxonomy" id="43959"/>
    <lineage>
        <taxon>Eukaryota</taxon>
        <taxon>Fungi</taxon>
        <taxon>Dikarya</taxon>
        <taxon>Ascomycota</taxon>
        <taxon>Saccharomycotina</taxon>
        <taxon>Saccharomycetes</taxon>
        <taxon>Saccharomycopsidaceae</taxon>
        <taxon>Saccharomycopsis</taxon>
    </lineage>
</organism>
<dbReference type="Gene3D" id="3.40.605.10">
    <property type="entry name" value="Aldehyde Dehydrogenase, Chain A, domain 1"/>
    <property type="match status" value="1"/>
</dbReference>
<dbReference type="PANTHER" id="PTHR43570">
    <property type="entry name" value="ALDEHYDE DEHYDROGENASE"/>
    <property type="match status" value="1"/>
</dbReference>
<proteinExistence type="inferred from homology"/>
<dbReference type="InterPro" id="IPR016162">
    <property type="entry name" value="Ald_DH_N"/>
</dbReference>
<evidence type="ECO:0000256" key="6">
    <source>
        <dbReference type="RuleBase" id="RU003345"/>
    </source>
</evidence>
<dbReference type="Gene3D" id="3.40.309.10">
    <property type="entry name" value="Aldehyde Dehydrogenase, Chain A, domain 2"/>
    <property type="match status" value="1"/>
</dbReference>
<dbReference type="PIRSF" id="PIRSF036492">
    <property type="entry name" value="ALDH"/>
    <property type="match status" value="1"/>
</dbReference>
<dbReference type="InterPro" id="IPR016163">
    <property type="entry name" value="Ald_DH_C"/>
</dbReference>
<evidence type="ECO:0000313" key="9">
    <source>
        <dbReference type="Proteomes" id="UP001360560"/>
    </source>
</evidence>
<dbReference type="CDD" id="cd07135">
    <property type="entry name" value="ALDH_F14-YMR110C"/>
    <property type="match status" value="1"/>
</dbReference>
<comment type="caution">
    <text evidence="8">The sequence shown here is derived from an EMBL/GenBank/DDBJ whole genome shotgun (WGS) entry which is preliminary data.</text>
</comment>
<dbReference type="InterPro" id="IPR029510">
    <property type="entry name" value="Ald_DH_CS_GLU"/>
</dbReference>
<dbReference type="PANTHER" id="PTHR43570:SF16">
    <property type="entry name" value="ALDEHYDE DEHYDROGENASE TYPE III, ISOFORM Q"/>
    <property type="match status" value="1"/>
</dbReference>
<evidence type="ECO:0000256" key="4">
    <source>
        <dbReference type="PIRSR" id="PIRSR036492-1"/>
    </source>
</evidence>
<dbReference type="Pfam" id="PF00171">
    <property type="entry name" value="Aldedh"/>
    <property type="match status" value="1"/>
</dbReference>
<dbReference type="GO" id="GO:0004029">
    <property type="term" value="F:aldehyde dehydrogenase (NAD+) activity"/>
    <property type="evidence" value="ECO:0007669"/>
    <property type="project" value="TreeGrafter"/>
</dbReference>
<feature type="domain" description="Aldehyde dehydrogenase" evidence="7">
    <location>
        <begin position="28"/>
        <end position="450"/>
    </location>
</feature>
<dbReference type="InterPro" id="IPR016161">
    <property type="entry name" value="Ald_DH/histidinol_DH"/>
</dbReference>
<gene>
    <name evidence="8" type="ORF">DASC09_058010</name>
</gene>
<comment type="similarity">
    <text evidence="1 3 6">Belongs to the aldehyde dehydrogenase family.</text>
</comment>
<keyword evidence="2 3" id="KW-0560">Oxidoreductase</keyword>
<protein>
    <recommendedName>
        <fullName evidence="3">Aldehyde dehydrogenase</fullName>
    </recommendedName>
</protein>
<evidence type="ECO:0000313" key="8">
    <source>
        <dbReference type="EMBL" id="GMM38462.1"/>
    </source>
</evidence>
<feature type="active site" evidence="4 5">
    <location>
        <position position="227"/>
    </location>
</feature>
<evidence type="ECO:0000256" key="1">
    <source>
        <dbReference type="ARBA" id="ARBA00009986"/>
    </source>
</evidence>
<accession>A0AAV5QV61</accession>
<evidence type="ECO:0000256" key="5">
    <source>
        <dbReference type="PROSITE-ProRule" id="PRU10007"/>
    </source>
</evidence>
<dbReference type="EMBL" id="BTFZ01000020">
    <property type="protein sequence ID" value="GMM38462.1"/>
    <property type="molecule type" value="Genomic_DNA"/>
</dbReference>
<evidence type="ECO:0000256" key="3">
    <source>
        <dbReference type="PIRNR" id="PIRNR036492"/>
    </source>
</evidence>
<dbReference type="PROSITE" id="PS00687">
    <property type="entry name" value="ALDEHYDE_DEHYDR_GLU"/>
    <property type="match status" value="1"/>
</dbReference>
<dbReference type="GO" id="GO:0005737">
    <property type="term" value="C:cytoplasm"/>
    <property type="evidence" value="ECO:0007669"/>
    <property type="project" value="TreeGrafter"/>
</dbReference>
<feature type="active site" evidence="4">
    <location>
        <position position="264"/>
    </location>
</feature>
<reference evidence="8 9" key="1">
    <citation type="journal article" date="2023" name="Elife">
        <title>Identification of key yeast species and microbe-microbe interactions impacting larval growth of Drosophila in the wild.</title>
        <authorList>
            <person name="Mure A."/>
            <person name="Sugiura Y."/>
            <person name="Maeda R."/>
            <person name="Honda K."/>
            <person name="Sakurai N."/>
            <person name="Takahashi Y."/>
            <person name="Watada M."/>
            <person name="Katoh T."/>
            <person name="Gotoh A."/>
            <person name="Gotoh Y."/>
            <person name="Taniguchi I."/>
            <person name="Nakamura K."/>
            <person name="Hayashi T."/>
            <person name="Katayama T."/>
            <person name="Uemura T."/>
            <person name="Hattori Y."/>
        </authorList>
    </citation>
    <scope>NUCLEOTIDE SEQUENCE [LARGE SCALE GENOMIC DNA]</scope>
    <source>
        <strain evidence="8 9">SC-9</strain>
    </source>
</reference>
<dbReference type="InterPro" id="IPR012394">
    <property type="entry name" value="Aldehyde_DH_NAD(P)"/>
</dbReference>